<dbReference type="eggNOG" id="COG2165">
    <property type="taxonomic scope" value="Bacteria"/>
</dbReference>
<evidence type="ECO:0000313" key="4">
    <source>
        <dbReference type="Proteomes" id="UP000010798"/>
    </source>
</evidence>
<dbReference type="Proteomes" id="UP000010798">
    <property type="component" value="Chromosome"/>
</dbReference>
<dbReference type="NCBIfam" id="TIGR02532">
    <property type="entry name" value="IV_pilin_GFxxxE"/>
    <property type="match status" value="1"/>
</dbReference>
<dbReference type="InterPro" id="IPR027558">
    <property type="entry name" value="Pre_pil_HX9DG_C"/>
</dbReference>
<protein>
    <submittedName>
        <fullName evidence="3">Prepilin-type N-terminal cleavage/methylation domain-containing protein</fullName>
    </submittedName>
</protein>
<sequence length="362" mass="38630">MNIAAVVPIESNPSATPRRSGFTLIELLVVIAIIAVLIGLLLPAVQAAREAARRAQCTNNLKQIGLGFMNFESANGHLPQGPYDGQESTAWACCDANGPEGWNHFFKILPFIEQQQLYNLANFSVPPAATRDKVLNGESPVAQAALGGYYCPSRRVNERYVSGVASATVAAQSRNDYAGCQGFRTGLAINCAPTSTQPAPPNGLGATVTNYTAINQGNVAGYKGAIIWGGSGIKRMLADFKDGTSTSILCAEKSMSPKGFGNEGGDNEYWQNSGWDEDCVRAHFVPVPDNASPWKCNAYASPPKPDEGATIWRRNFGGPHSGGINAVFGDGSVKFIKFTVNATTFRKLAVIDDNEPISSDEY</sequence>
<feature type="domain" description="DUF1559" evidence="2">
    <location>
        <begin position="46"/>
        <end position="340"/>
    </location>
</feature>
<dbReference type="AlphaFoldDB" id="L0DIY6"/>
<keyword evidence="1" id="KW-0812">Transmembrane</keyword>
<dbReference type="InterPro" id="IPR045584">
    <property type="entry name" value="Pilin-like"/>
</dbReference>
<proteinExistence type="predicted"/>
<dbReference type="OrthoDB" id="255848at2"/>
<dbReference type="SUPFAM" id="SSF54523">
    <property type="entry name" value="Pili subunits"/>
    <property type="match status" value="1"/>
</dbReference>
<dbReference type="PANTHER" id="PTHR30093">
    <property type="entry name" value="GENERAL SECRETION PATHWAY PROTEIN G"/>
    <property type="match status" value="1"/>
</dbReference>
<gene>
    <name evidence="3" type="ordered locus">Sinac_5192</name>
</gene>
<dbReference type="PANTHER" id="PTHR30093:SF2">
    <property type="entry name" value="TYPE II SECRETION SYSTEM PROTEIN H"/>
    <property type="match status" value="1"/>
</dbReference>
<dbReference type="Gene3D" id="3.30.700.10">
    <property type="entry name" value="Glycoprotein, Type 4 Pilin"/>
    <property type="match status" value="1"/>
</dbReference>
<feature type="transmembrane region" description="Helical" evidence="1">
    <location>
        <begin position="22"/>
        <end position="45"/>
    </location>
</feature>
<dbReference type="RefSeq" id="WP_015248448.1">
    <property type="nucleotide sequence ID" value="NC_019892.1"/>
</dbReference>
<keyword evidence="1" id="KW-0472">Membrane</keyword>
<keyword evidence="1" id="KW-1133">Transmembrane helix</keyword>
<dbReference type="Pfam" id="PF07963">
    <property type="entry name" value="N_methyl"/>
    <property type="match status" value="1"/>
</dbReference>
<keyword evidence="4" id="KW-1185">Reference proteome</keyword>
<evidence type="ECO:0000259" key="2">
    <source>
        <dbReference type="Pfam" id="PF07596"/>
    </source>
</evidence>
<dbReference type="STRING" id="886293.Sinac_5192"/>
<dbReference type="HOGENOM" id="CLU_041661_0_0_0"/>
<dbReference type="InterPro" id="IPR012902">
    <property type="entry name" value="N_methyl_site"/>
</dbReference>
<dbReference type="Pfam" id="PF07596">
    <property type="entry name" value="SBP_bac_10"/>
    <property type="match status" value="1"/>
</dbReference>
<evidence type="ECO:0000313" key="3">
    <source>
        <dbReference type="EMBL" id="AGA29344.1"/>
    </source>
</evidence>
<organism evidence="3 4">
    <name type="scientific">Singulisphaera acidiphila (strain ATCC BAA-1392 / DSM 18658 / VKM B-2454 / MOB10)</name>
    <dbReference type="NCBI Taxonomy" id="886293"/>
    <lineage>
        <taxon>Bacteria</taxon>
        <taxon>Pseudomonadati</taxon>
        <taxon>Planctomycetota</taxon>
        <taxon>Planctomycetia</taxon>
        <taxon>Isosphaerales</taxon>
        <taxon>Isosphaeraceae</taxon>
        <taxon>Singulisphaera</taxon>
    </lineage>
</organism>
<dbReference type="KEGG" id="saci:Sinac_5192"/>
<accession>L0DIY6</accession>
<dbReference type="PROSITE" id="PS00409">
    <property type="entry name" value="PROKAR_NTER_METHYL"/>
    <property type="match status" value="1"/>
</dbReference>
<dbReference type="NCBIfam" id="TIGR04294">
    <property type="entry name" value="pre_pil_HX9DG"/>
    <property type="match status" value="1"/>
</dbReference>
<evidence type="ECO:0000256" key="1">
    <source>
        <dbReference type="SAM" id="Phobius"/>
    </source>
</evidence>
<dbReference type="EMBL" id="CP003364">
    <property type="protein sequence ID" value="AGA29344.1"/>
    <property type="molecule type" value="Genomic_DNA"/>
</dbReference>
<reference evidence="3 4" key="1">
    <citation type="submission" date="2012-02" db="EMBL/GenBank/DDBJ databases">
        <title>Complete sequence of chromosome of Singulisphaera acidiphila DSM 18658.</title>
        <authorList>
            <consortium name="US DOE Joint Genome Institute (JGI-PGF)"/>
            <person name="Lucas S."/>
            <person name="Copeland A."/>
            <person name="Lapidus A."/>
            <person name="Glavina del Rio T."/>
            <person name="Dalin E."/>
            <person name="Tice H."/>
            <person name="Bruce D."/>
            <person name="Goodwin L."/>
            <person name="Pitluck S."/>
            <person name="Peters L."/>
            <person name="Ovchinnikova G."/>
            <person name="Chertkov O."/>
            <person name="Kyrpides N."/>
            <person name="Mavromatis K."/>
            <person name="Ivanova N."/>
            <person name="Brettin T."/>
            <person name="Detter J.C."/>
            <person name="Han C."/>
            <person name="Larimer F."/>
            <person name="Land M."/>
            <person name="Hauser L."/>
            <person name="Markowitz V."/>
            <person name="Cheng J.-F."/>
            <person name="Hugenholtz P."/>
            <person name="Woyke T."/>
            <person name="Wu D."/>
            <person name="Tindall B."/>
            <person name="Pomrenke H."/>
            <person name="Brambilla E."/>
            <person name="Klenk H.-P."/>
            <person name="Eisen J.A."/>
        </authorList>
    </citation>
    <scope>NUCLEOTIDE SEQUENCE [LARGE SCALE GENOMIC DNA]</scope>
    <source>
        <strain evidence="4">ATCC BAA-1392 / DSM 18658 / VKM B-2454 / MOB10</strain>
    </source>
</reference>
<dbReference type="InterPro" id="IPR011453">
    <property type="entry name" value="DUF1559"/>
</dbReference>
<name>L0DIY6_SINAD</name>